<keyword evidence="4" id="KW-1185">Reference proteome</keyword>
<dbReference type="AlphaFoldDB" id="A0AA35ZLV9"/>
<dbReference type="GO" id="GO:0005634">
    <property type="term" value="C:nucleus"/>
    <property type="evidence" value="ECO:0007669"/>
    <property type="project" value="TreeGrafter"/>
</dbReference>
<dbReference type="Proteomes" id="UP001177003">
    <property type="component" value="Chromosome 7"/>
</dbReference>
<dbReference type="PANTHER" id="PTHR12611:SF0">
    <property type="entry name" value="PURINE-RICH BINDING PROTEIN-ALPHA, ISOFORM B"/>
    <property type="match status" value="1"/>
</dbReference>
<dbReference type="Gene3D" id="3.10.450.700">
    <property type="match status" value="1"/>
</dbReference>
<dbReference type="InterPro" id="IPR006628">
    <property type="entry name" value="PUR-bd_fam"/>
</dbReference>
<dbReference type="GO" id="GO:0000981">
    <property type="term" value="F:DNA-binding transcription factor activity, RNA polymerase II-specific"/>
    <property type="evidence" value="ECO:0007669"/>
    <property type="project" value="TreeGrafter"/>
</dbReference>
<proteinExistence type="inferred from homology"/>
<name>A0AA35ZLV9_LACSI</name>
<dbReference type="EMBL" id="OX465083">
    <property type="protein sequence ID" value="CAI9295079.1"/>
    <property type="molecule type" value="Genomic_DNA"/>
</dbReference>
<evidence type="ECO:0000256" key="2">
    <source>
        <dbReference type="ARBA" id="ARBA00023125"/>
    </source>
</evidence>
<gene>
    <name evidence="3" type="ORF">LSALG_LOCUS34038</name>
</gene>
<accession>A0AA35ZLV9</accession>
<dbReference type="GO" id="GO:0000977">
    <property type="term" value="F:RNA polymerase II transcription regulatory region sequence-specific DNA binding"/>
    <property type="evidence" value="ECO:0007669"/>
    <property type="project" value="InterPro"/>
</dbReference>
<organism evidence="3 4">
    <name type="scientific">Lactuca saligna</name>
    <name type="common">Willowleaf lettuce</name>
    <dbReference type="NCBI Taxonomy" id="75948"/>
    <lineage>
        <taxon>Eukaryota</taxon>
        <taxon>Viridiplantae</taxon>
        <taxon>Streptophyta</taxon>
        <taxon>Embryophyta</taxon>
        <taxon>Tracheophyta</taxon>
        <taxon>Spermatophyta</taxon>
        <taxon>Magnoliopsida</taxon>
        <taxon>eudicotyledons</taxon>
        <taxon>Gunneridae</taxon>
        <taxon>Pentapetalae</taxon>
        <taxon>asterids</taxon>
        <taxon>campanulids</taxon>
        <taxon>Asterales</taxon>
        <taxon>Asteraceae</taxon>
        <taxon>Cichorioideae</taxon>
        <taxon>Cichorieae</taxon>
        <taxon>Lactucinae</taxon>
        <taxon>Lactuca</taxon>
    </lineage>
</organism>
<comment type="similarity">
    <text evidence="1">Belongs to the PUR DNA-binding protein family.</text>
</comment>
<reference evidence="3" key="1">
    <citation type="submission" date="2023-04" db="EMBL/GenBank/DDBJ databases">
        <authorList>
            <person name="Vijverberg K."/>
            <person name="Xiong W."/>
            <person name="Schranz E."/>
        </authorList>
    </citation>
    <scope>NUCLEOTIDE SEQUENCE</scope>
</reference>
<evidence type="ECO:0000256" key="1">
    <source>
        <dbReference type="ARBA" id="ARBA00009251"/>
    </source>
</evidence>
<dbReference type="PANTHER" id="PTHR12611">
    <property type="entry name" value="PUR-TRANSCRIPTIONAL ACTIVATOR"/>
    <property type="match status" value="1"/>
</dbReference>
<protein>
    <submittedName>
        <fullName evidence="3">Uncharacterized protein</fullName>
    </submittedName>
</protein>
<evidence type="ECO:0000313" key="4">
    <source>
        <dbReference type="Proteomes" id="UP001177003"/>
    </source>
</evidence>
<keyword evidence="2" id="KW-0238">DNA-binding</keyword>
<evidence type="ECO:0000313" key="3">
    <source>
        <dbReference type="EMBL" id="CAI9295079.1"/>
    </source>
</evidence>
<dbReference type="GO" id="GO:0032422">
    <property type="term" value="F:purine-rich negative regulatory element binding"/>
    <property type="evidence" value="ECO:0007669"/>
    <property type="project" value="InterPro"/>
</dbReference>
<sequence>MLFPFIPLSLGIIFSRLDPGEKLVIGCRKATIYAETQKGETEAVNGDAKSDRLKQLLKETKKYLQKFGSAEPLKQIMESRCRYLKISEKTSATRSTIIVPFNGISWFFDIFNYYVTSDDQDISRKELQLDSQEGSVSQDSWLSVGTIRREAGSKVAAVEQIQETPLVIKSTSSGSEQRKVGPSELLGVGKNVVSESSSQPGSSSHVSFSMNGHMMQCAMIYLKWREINMFTWFQAKQVMVMKGKSERLHDKMTNFVSRNKAAQMHGRDGGEMSTRDLQKMVQVLPMNKWTNYPSMLILLERLMEQKISLSFSKNKMQQMNKRSEY</sequence>